<keyword evidence="4" id="KW-0378">Hydrolase</keyword>
<dbReference type="AlphaFoldDB" id="A0A5J6HS74"/>
<keyword evidence="2" id="KW-1015">Disulfide bond</keyword>
<dbReference type="EMBL" id="CP023695">
    <property type="protein sequence ID" value="QEV22032.1"/>
    <property type="molecule type" value="Genomic_DNA"/>
</dbReference>
<dbReference type="GO" id="GO:0019433">
    <property type="term" value="P:triglyceride catabolic process"/>
    <property type="evidence" value="ECO:0007669"/>
    <property type="project" value="TreeGrafter"/>
</dbReference>
<feature type="disulfide bond" evidence="2">
    <location>
        <begin position="64"/>
        <end position="88"/>
    </location>
</feature>
<dbReference type="OrthoDB" id="5503950at2"/>
<accession>A0A5J6HS74</accession>
<gene>
    <name evidence="4" type="ORF">CP975_01425</name>
</gene>
<evidence type="ECO:0000256" key="2">
    <source>
        <dbReference type="PIRSR" id="PIRSR637460-2"/>
    </source>
</evidence>
<dbReference type="SUPFAM" id="SSF52266">
    <property type="entry name" value="SGNH hydrolase"/>
    <property type="match status" value="1"/>
</dbReference>
<dbReference type="RefSeq" id="WP_055530299.1">
    <property type="nucleotide sequence ID" value="NZ_CP023695.1"/>
</dbReference>
<dbReference type="CDD" id="cd01823">
    <property type="entry name" value="SEST_like"/>
    <property type="match status" value="1"/>
</dbReference>
<dbReference type="Pfam" id="PF13472">
    <property type="entry name" value="Lipase_GDSL_2"/>
    <property type="match status" value="1"/>
</dbReference>
<dbReference type="GO" id="GO:0004806">
    <property type="term" value="F:triacylglycerol lipase activity"/>
    <property type="evidence" value="ECO:0007669"/>
    <property type="project" value="TreeGrafter"/>
</dbReference>
<evidence type="ECO:0000313" key="4">
    <source>
        <dbReference type="EMBL" id="QEV22032.1"/>
    </source>
</evidence>
<dbReference type="InterPro" id="IPR013830">
    <property type="entry name" value="SGNH_hydro"/>
</dbReference>
<evidence type="ECO:0000259" key="3">
    <source>
        <dbReference type="Pfam" id="PF13472"/>
    </source>
</evidence>
<dbReference type="InterPro" id="IPR036514">
    <property type="entry name" value="SGNH_hydro_sf"/>
</dbReference>
<dbReference type="PANTHER" id="PTHR37981:SF1">
    <property type="entry name" value="SGNH HYDROLASE-TYPE ESTERASE DOMAIN-CONTAINING PROTEIN"/>
    <property type="match status" value="1"/>
</dbReference>
<feature type="disulfide bond" evidence="2">
    <location>
        <begin position="137"/>
        <end position="151"/>
    </location>
</feature>
<organism evidence="4 5">
    <name type="scientific">Streptomyces alboniger</name>
    <dbReference type="NCBI Taxonomy" id="132473"/>
    <lineage>
        <taxon>Bacteria</taxon>
        <taxon>Bacillati</taxon>
        <taxon>Actinomycetota</taxon>
        <taxon>Actinomycetes</taxon>
        <taxon>Kitasatosporales</taxon>
        <taxon>Streptomycetaceae</taxon>
        <taxon>Streptomyces</taxon>
        <taxon>Streptomyces aurantiacus group</taxon>
    </lineage>
</organism>
<feature type="active site" evidence="1">
    <location>
        <position position="274"/>
    </location>
</feature>
<dbReference type="Proteomes" id="UP000326553">
    <property type="component" value="Chromosome"/>
</dbReference>
<feature type="domain" description="SGNH hydrolase-type esterase" evidence="3">
    <location>
        <begin position="42"/>
        <end position="280"/>
    </location>
</feature>
<reference evidence="4 5" key="1">
    <citation type="submission" date="2017-09" db="EMBL/GenBank/DDBJ databases">
        <authorList>
            <person name="Lee N."/>
            <person name="Cho B.-K."/>
        </authorList>
    </citation>
    <scope>NUCLEOTIDE SEQUENCE [LARGE SCALE GENOMIC DNA]</scope>
    <source>
        <strain evidence="4 5">ATCC 12461</strain>
    </source>
</reference>
<keyword evidence="5" id="KW-1185">Reference proteome</keyword>
<dbReference type="PANTHER" id="PTHR37981">
    <property type="entry name" value="LIPASE 2"/>
    <property type="match status" value="1"/>
</dbReference>
<proteinExistence type="predicted"/>
<feature type="active site" description="Nucleophile" evidence="1">
    <location>
        <position position="46"/>
    </location>
</feature>
<protein>
    <submittedName>
        <fullName evidence="4">SGNH/GDSL hydrolase family protein</fullName>
    </submittedName>
</protein>
<evidence type="ECO:0000313" key="5">
    <source>
        <dbReference type="Proteomes" id="UP000326553"/>
    </source>
</evidence>
<dbReference type="Gene3D" id="3.40.50.1110">
    <property type="entry name" value="SGNH hydrolase"/>
    <property type="match status" value="1"/>
</dbReference>
<dbReference type="KEGG" id="salw:CP975_01425"/>
<evidence type="ECO:0000256" key="1">
    <source>
        <dbReference type="PIRSR" id="PIRSR637460-1"/>
    </source>
</evidence>
<dbReference type="InterPro" id="IPR037460">
    <property type="entry name" value="SEST-like"/>
</dbReference>
<feature type="disulfide bond" evidence="2">
    <location>
        <begin position="204"/>
        <end position="253"/>
    </location>
</feature>
<sequence length="294" mass="30075">MPAQPRTVAALTALAAVTGITTLGPGAGPAAADAREPLRYVALGDSFSAGSGVLPLDPSAPLLCARTTKNYPHLLAASLGAKLTDVTCGGARTKDLATSQYPGVAPQLDALKSDTELVTLTIGGNDNSTFINSILACGTAGALSGGKGSPCKDAHGDSFKEQIDAKTYPAVKASLNQIKARSPKAKAAILGYPWITPAKSVPGCFAKMPIAEGDVPYLRDLQGHLNNAVRRAAAETGTTFVDMDAASDAHDACRPLGERWIEPMLFGTNFVPVHPNAAGEAGMAAQAAKALKLS</sequence>
<name>A0A5J6HS74_STRAD</name>